<organism evidence="3 4">
    <name type="scientific">Aureibacter tunicatorum</name>
    <dbReference type="NCBI Taxonomy" id="866807"/>
    <lineage>
        <taxon>Bacteria</taxon>
        <taxon>Pseudomonadati</taxon>
        <taxon>Bacteroidota</taxon>
        <taxon>Cytophagia</taxon>
        <taxon>Cytophagales</taxon>
        <taxon>Persicobacteraceae</taxon>
        <taxon>Aureibacter</taxon>
    </lineage>
</organism>
<dbReference type="SMART" id="SM00014">
    <property type="entry name" value="acidPPc"/>
    <property type="match status" value="1"/>
</dbReference>
<feature type="transmembrane region" description="Helical" evidence="1">
    <location>
        <begin position="140"/>
        <end position="156"/>
    </location>
</feature>
<keyword evidence="1" id="KW-0812">Transmembrane</keyword>
<evidence type="ECO:0000259" key="2">
    <source>
        <dbReference type="SMART" id="SM00014"/>
    </source>
</evidence>
<dbReference type="InterPro" id="IPR000326">
    <property type="entry name" value="PAP2/HPO"/>
</dbReference>
<gene>
    <name evidence="3" type="ORF">HNQ88_002767</name>
</gene>
<dbReference type="EC" id="3.6.1.27" evidence="3"/>
<dbReference type="PANTHER" id="PTHR14969:SF13">
    <property type="entry name" value="AT30094P"/>
    <property type="match status" value="1"/>
</dbReference>
<dbReference type="CDD" id="cd03395">
    <property type="entry name" value="PAP2_like_4"/>
    <property type="match status" value="1"/>
</dbReference>
<dbReference type="InterPro" id="IPR036938">
    <property type="entry name" value="PAP2/HPO_sf"/>
</dbReference>
<keyword evidence="3" id="KW-0378">Hydrolase</keyword>
<dbReference type="PANTHER" id="PTHR14969">
    <property type="entry name" value="SPHINGOSINE-1-PHOSPHATE PHOSPHOHYDROLASE"/>
    <property type="match status" value="1"/>
</dbReference>
<dbReference type="Proteomes" id="UP001185092">
    <property type="component" value="Unassembled WGS sequence"/>
</dbReference>
<dbReference type="RefSeq" id="WP_309939469.1">
    <property type="nucleotide sequence ID" value="NZ_AP025305.1"/>
</dbReference>
<feature type="domain" description="Phosphatidic acid phosphatase type 2/haloperoxidase" evidence="2">
    <location>
        <begin position="62"/>
        <end position="177"/>
    </location>
</feature>
<name>A0AAE3XQU1_9BACT</name>
<accession>A0AAE3XQU1</accession>
<dbReference type="Pfam" id="PF01569">
    <property type="entry name" value="PAP2"/>
    <property type="match status" value="1"/>
</dbReference>
<feature type="transmembrane region" description="Helical" evidence="1">
    <location>
        <begin position="109"/>
        <end position="128"/>
    </location>
</feature>
<evidence type="ECO:0000256" key="1">
    <source>
        <dbReference type="SAM" id="Phobius"/>
    </source>
</evidence>
<proteinExistence type="predicted"/>
<dbReference type="SUPFAM" id="SSF48317">
    <property type="entry name" value="Acid phosphatase/Vanadium-dependent haloperoxidase"/>
    <property type="match status" value="1"/>
</dbReference>
<evidence type="ECO:0000313" key="3">
    <source>
        <dbReference type="EMBL" id="MDR6239719.1"/>
    </source>
</evidence>
<dbReference type="GO" id="GO:0050380">
    <property type="term" value="F:undecaprenyl-diphosphatase activity"/>
    <property type="evidence" value="ECO:0007669"/>
    <property type="project" value="UniProtKB-EC"/>
</dbReference>
<keyword evidence="1" id="KW-1133">Transmembrane helix</keyword>
<feature type="transmembrane region" description="Helical" evidence="1">
    <location>
        <begin position="29"/>
        <end position="52"/>
    </location>
</feature>
<keyword evidence="4" id="KW-1185">Reference proteome</keyword>
<protein>
    <submittedName>
        <fullName evidence="3">Undecaprenyl-diphosphatase</fullName>
        <ecNumber evidence="3">3.6.1.27</ecNumber>
    </submittedName>
</protein>
<dbReference type="AlphaFoldDB" id="A0AAE3XQU1"/>
<dbReference type="EMBL" id="JAVDQD010000003">
    <property type="protein sequence ID" value="MDR6239719.1"/>
    <property type="molecule type" value="Genomic_DNA"/>
</dbReference>
<feature type="transmembrane region" description="Helical" evidence="1">
    <location>
        <begin position="162"/>
        <end position="182"/>
    </location>
</feature>
<keyword evidence="1" id="KW-0472">Membrane</keyword>
<dbReference type="Gene3D" id="1.20.144.10">
    <property type="entry name" value="Phosphatidic acid phosphatase type 2/haloperoxidase"/>
    <property type="match status" value="1"/>
</dbReference>
<feature type="transmembrane region" description="Helical" evidence="1">
    <location>
        <begin position="59"/>
        <end position="79"/>
    </location>
</feature>
<reference evidence="3" key="1">
    <citation type="submission" date="2023-07" db="EMBL/GenBank/DDBJ databases">
        <title>Genomic Encyclopedia of Type Strains, Phase IV (KMG-IV): sequencing the most valuable type-strain genomes for metagenomic binning, comparative biology and taxonomic classification.</title>
        <authorList>
            <person name="Goeker M."/>
        </authorList>
    </citation>
    <scope>NUCLEOTIDE SEQUENCE</scope>
    <source>
        <strain evidence="3">DSM 26174</strain>
    </source>
</reference>
<comment type="caution">
    <text evidence="3">The sequence shown here is derived from an EMBL/GenBank/DDBJ whole genome shotgun (WGS) entry which is preliminary data.</text>
</comment>
<sequence>MTFLEKVIQWDKELFLYLNGKHVDFLDPIMQTITASKTWIPFYLILVGFVYYKYRKHSWLIFLGVGLVILLADQTTSGFMKPFFERFRPCHDPEIKDLVHLVKGCGGRYGFASSHAANTFGLATFLYVRTHKQLKWMGWLFLWAAIVSYSRIYVGVHYPLDIIVGGLIGVISGLIGSYFVVYTSKKLKIDDKVLK</sequence>
<evidence type="ECO:0000313" key="4">
    <source>
        <dbReference type="Proteomes" id="UP001185092"/>
    </source>
</evidence>